<dbReference type="OrthoDB" id="9989112at2759"/>
<accession>A0A6C1DR26</accession>
<dbReference type="GO" id="GO:0015031">
    <property type="term" value="P:protein transport"/>
    <property type="evidence" value="ECO:0007669"/>
    <property type="project" value="UniProtKB-KW"/>
</dbReference>
<keyword evidence="7" id="KW-0653">Protein transport</keyword>
<dbReference type="GO" id="GO:0005525">
    <property type="term" value="F:GTP binding"/>
    <property type="evidence" value="ECO:0007669"/>
    <property type="project" value="UniProtKB-KW"/>
</dbReference>
<keyword evidence="10" id="KW-0449">Lipoprotein</keyword>
<dbReference type="SMR" id="A0A6C1DR26"/>
<evidence type="ECO:0000256" key="9">
    <source>
        <dbReference type="ARBA" id="ARBA00023136"/>
    </source>
</evidence>
<dbReference type="Proteomes" id="UP000501346">
    <property type="component" value="Chromosome ScVI"/>
</dbReference>
<keyword evidence="4" id="KW-1003">Cell membrane</keyword>
<proteinExistence type="inferred from homology"/>
<name>A0A6C1DR26_SACPS</name>
<evidence type="ECO:0000256" key="10">
    <source>
        <dbReference type="ARBA" id="ARBA00023288"/>
    </source>
</evidence>
<reference evidence="16 17" key="1">
    <citation type="journal article" date="2019" name="BMC Genomics">
        <title>Chromosome level assembly and comparative genome analysis confirm lager-brewing yeasts originated from a single hybridization.</title>
        <authorList>
            <person name="Salazar A.N."/>
            <person name="Gorter de Vries A.R."/>
            <person name="van den Broek M."/>
            <person name="Brouwers N."/>
            <person name="de la Torre Cortes P."/>
            <person name="Kuijpers N.G.A."/>
            <person name="Daran J.G."/>
            <person name="Abeel T."/>
        </authorList>
    </citation>
    <scope>NUCLEOTIDE SEQUENCE [LARGE SCALE GENOMIC DNA]</scope>
    <source>
        <strain evidence="16 17">CBS 1483</strain>
    </source>
</reference>
<dbReference type="PROSITE" id="PS51420">
    <property type="entry name" value="RHO"/>
    <property type="match status" value="1"/>
</dbReference>
<organism evidence="16 17">
    <name type="scientific">Saccharomyces pastorianus</name>
    <name type="common">Lager yeast</name>
    <name type="synonym">Saccharomyces cerevisiae x Saccharomyces eubayanus</name>
    <dbReference type="NCBI Taxonomy" id="27292"/>
    <lineage>
        <taxon>Eukaryota</taxon>
        <taxon>Fungi</taxon>
        <taxon>Dikarya</taxon>
        <taxon>Ascomycota</taxon>
        <taxon>Saccharomycotina</taxon>
        <taxon>Saccharomycetes</taxon>
        <taxon>Saccharomycetales</taxon>
        <taxon>Saccharomycetaceae</taxon>
        <taxon>Saccharomyces</taxon>
    </lineage>
</organism>
<dbReference type="SMART" id="SM00176">
    <property type="entry name" value="RAN"/>
    <property type="match status" value="1"/>
</dbReference>
<dbReference type="Pfam" id="PF00071">
    <property type="entry name" value="Ras"/>
    <property type="match status" value="1"/>
</dbReference>
<evidence type="ECO:0000256" key="3">
    <source>
        <dbReference type="ARBA" id="ARBA00022448"/>
    </source>
</evidence>
<evidence type="ECO:0000256" key="15">
    <source>
        <dbReference type="ARBA" id="ARBA00068963"/>
    </source>
</evidence>
<dbReference type="NCBIfam" id="TIGR00231">
    <property type="entry name" value="small_GTP"/>
    <property type="match status" value="1"/>
</dbReference>
<evidence type="ECO:0000256" key="8">
    <source>
        <dbReference type="ARBA" id="ARBA00023134"/>
    </source>
</evidence>
<dbReference type="FunFam" id="3.40.50.300:FF:000961">
    <property type="entry name" value="Ras-related protein Rab-8B"/>
    <property type="match status" value="1"/>
</dbReference>
<keyword evidence="3" id="KW-0813">Transport</keyword>
<keyword evidence="11" id="KW-0636">Prenylation</keyword>
<evidence type="ECO:0000256" key="6">
    <source>
        <dbReference type="ARBA" id="ARBA00022741"/>
    </source>
</evidence>
<dbReference type="PROSITE" id="PS51419">
    <property type="entry name" value="RAB"/>
    <property type="match status" value="1"/>
</dbReference>
<evidence type="ECO:0000256" key="5">
    <source>
        <dbReference type="ARBA" id="ARBA00022483"/>
    </source>
</evidence>
<gene>
    <name evidence="16" type="primary">SEC4_1</name>
    <name evidence="16" type="ORF">GRS66_001578</name>
</gene>
<dbReference type="AlphaFoldDB" id="A0A6C1DR26"/>
<evidence type="ECO:0000256" key="13">
    <source>
        <dbReference type="ARBA" id="ARBA00053508"/>
    </source>
</evidence>
<keyword evidence="6" id="KW-0547">Nucleotide-binding</keyword>
<evidence type="ECO:0000256" key="12">
    <source>
        <dbReference type="ARBA" id="ARBA00023329"/>
    </source>
</evidence>
<dbReference type="PROSITE" id="PS51421">
    <property type="entry name" value="RAS"/>
    <property type="match status" value="1"/>
</dbReference>
<keyword evidence="9" id="KW-0472">Membrane</keyword>
<dbReference type="InterPro" id="IPR001806">
    <property type="entry name" value="Small_GTPase"/>
</dbReference>
<dbReference type="SMART" id="SM00174">
    <property type="entry name" value="RHO"/>
    <property type="match status" value="1"/>
</dbReference>
<dbReference type="GO" id="GO:0003924">
    <property type="term" value="F:GTPase activity"/>
    <property type="evidence" value="ECO:0007669"/>
    <property type="project" value="InterPro"/>
</dbReference>
<dbReference type="SMART" id="SM00175">
    <property type="entry name" value="RAB"/>
    <property type="match status" value="1"/>
</dbReference>
<dbReference type="GO" id="GO:0005886">
    <property type="term" value="C:plasma membrane"/>
    <property type="evidence" value="ECO:0007669"/>
    <property type="project" value="UniProtKB-SubCell"/>
</dbReference>
<keyword evidence="5" id="KW-0268">Exocytosis</keyword>
<evidence type="ECO:0000256" key="7">
    <source>
        <dbReference type="ARBA" id="ARBA00022927"/>
    </source>
</evidence>
<keyword evidence="17" id="KW-1185">Reference proteome</keyword>
<dbReference type="InterPro" id="IPR005225">
    <property type="entry name" value="Small_GTP-bd"/>
</dbReference>
<comment type="subcellular location">
    <subcellularLocation>
        <location evidence="1">Cell membrane</location>
        <topology evidence="1">Lipid-anchor</topology>
        <orientation evidence="1">Cytoplasmic side</orientation>
    </subcellularLocation>
    <subcellularLocation>
        <location evidence="14">Cytoplasmic vesicle</location>
        <location evidence="14">Secretory vesicle membrane</location>
        <topology evidence="14">Lipid-anchor</topology>
        <orientation evidence="14">Cytoplasmic side</orientation>
    </subcellularLocation>
</comment>
<dbReference type="InterPro" id="IPR027417">
    <property type="entry name" value="P-loop_NTPase"/>
</dbReference>
<evidence type="ECO:0000256" key="2">
    <source>
        <dbReference type="ARBA" id="ARBA00006270"/>
    </source>
</evidence>
<evidence type="ECO:0000256" key="14">
    <source>
        <dbReference type="ARBA" id="ARBA00060407"/>
    </source>
</evidence>
<dbReference type="EMBL" id="CP048987">
    <property type="protein sequence ID" value="QID79325.1"/>
    <property type="molecule type" value="Genomic_DNA"/>
</dbReference>
<comment type="similarity">
    <text evidence="2">Belongs to the small GTPase superfamily. Rab family.</text>
</comment>
<dbReference type="SMART" id="SM00177">
    <property type="entry name" value="ARF"/>
    <property type="match status" value="1"/>
</dbReference>
<dbReference type="SUPFAM" id="SSF52540">
    <property type="entry name" value="P-loop containing nucleoside triphosphate hydrolases"/>
    <property type="match status" value="1"/>
</dbReference>
<evidence type="ECO:0000256" key="4">
    <source>
        <dbReference type="ARBA" id="ARBA00022475"/>
    </source>
</evidence>
<dbReference type="CDD" id="cd01867">
    <property type="entry name" value="Rab8_Rab10_Rab13_like"/>
    <property type="match status" value="1"/>
</dbReference>
<dbReference type="GO" id="GO:0030658">
    <property type="term" value="C:transport vesicle membrane"/>
    <property type="evidence" value="ECO:0007669"/>
    <property type="project" value="UniProtKB-SubCell"/>
</dbReference>
<evidence type="ECO:0000313" key="17">
    <source>
        <dbReference type="Proteomes" id="UP000501346"/>
    </source>
</evidence>
<dbReference type="Gene3D" id="3.40.50.300">
    <property type="entry name" value="P-loop containing nucleotide triphosphate hydrolases"/>
    <property type="match status" value="1"/>
</dbReference>
<keyword evidence="8" id="KW-0342">GTP-binding</keyword>
<evidence type="ECO:0000313" key="16">
    <source>
        <dbReference type="EMBL" id="QID79325.1"/>
    </source>
</evidence>
<dbReference type="PRINTS" id="PR00449">
    <property type="entry name" value="RASTRNSFRMNG"/>
</dbReference>
<evidence type="ECO:0000256" key="11">
    <source>
        <dbReference type="ARBA" id="ARBA00023289"/>
    </source>
</evidence>
<dbReference type="GO" id="GO:0006887">
    <property type="term" value="P:exocytosis"/>
    <property type="evidence" value="ECO:0007669"/>
    <property type="project" value="UniProtKB-KW"/>
</dbReference>
<dbReference type="PANTHER" id="PTHR47980">
    <property type="entry name" value="LD44762P"/>
    <property type="match status" value="1"/>
</dbReference>
<protein>
    <recommendedName>
        <fullName evidence="15">Ras-related protein SEC4</fullName>
    </recommendedName>
</protein>
<sequence>MSGLRTVSASSGNGKSYDSIMKILLIGDSGVGKSCLLVRFVEDKFNPSFITTIGIDFKIKTVDINGKKVKLQLWDTAGQERFRTITTAYYRGAMGIILVYDVTDERTFTNIKQWFKTVNEHANDEAQLLLVGNKSDMETRVVTADQGEALAKELGIPFIESSAKNDDNVNEIFFTLAKLIQEKIDSNKLVGVGNGKEGNISINSGSGNSSKSNCC</sequence>
<keyword evidence="12" id="KW-0968">Cytoplasmic vesicle</keyword>
<dbReference type="SMART" id="SM00173">
    <property type="entry name" value="RAS"/>
    <property type="match status" value="1"/>
</dbReference>
<evidence type="ECO:0000256" key="1">
    <source>
        <dbReference type="ARBA" id="ARBA00004342"/>
    </source>
</evidence>
<dbReference type="PROSITE" id="PS51417">
    <property type="entry name" value="ARF"/>
    <property type="match status" value="1"/>
</dbReference>
<comment type="function">
    <text evidence="13">Involved in exocytosis. Maybe by regulating the binding and fusion of secretory vesicles with the cell surface. The GTP-bound form of SEC4 may interact with an effector, thereby stimulating its activity and leading to exocytotic fusion. SEC4 may be an upstream activator of the 19.5S SEC8/SEC15 particle. SEC4 probably interacts directly with SEC8; it could serve as the attachment site for the SEC8/SEC15 particle.</text>
</comment>
<dbReference type="InterPro" id="IPR050305">
    <property type="entry name" value="Small_GTPase_Rab"/>
</dbReference>